<reference evidence="2 3" key="1">
    <citation type="journal article" date="2019" name="Emerg. Microbes Infect.">
        <title>Comprehensive subspecies identification of 175 nontuberculous mycobacteria species based on 7547 genomic profiles.</title>
        <authorList>
            <person name="Matsumoto Y."/>
            <person name="Kinjo T."/>
            <person name="Motooka D."/>
            <person name="Nabeya D."/>
            <person name="Jung N."/>
            <person name="Uechi K."/>
            <person name="Horii T."/>
            <person name="Iida T."/>
            <person name="Fujita J."/>
            <person name="Nakamura S."/>
        </authorList>
    </citation>
    <scope>NUCLEOTIDE SEQUENCE [LARGE SCALE GENOMIC DNA]</scope>
    <source>
        <strain evidence="2 3">JCM 6376</strain>
    </source>
</reference>
<evidence type="ECO:0000313" key="2">
    <source>
        <dbReference type="EMBL" id="BBX10501.1"/>
    </source>
</evidence>
<evidence type="ECO:0000256" key="1">
    <source>
        <dbReference type="SAM" id="MobiDB-lite"/>
    </source>
</evidence>
<accession>A0AAD1MF15</accession>
<evidence type="ECO:0000313" key="3">
    <source>
        <dbReference type="Proteomes" id="UP000467327"/>
    </source>
</evidence>
<protein>
    <submittedName>
        <fullName evidence="2">Uncharacterized protein</fullName>
    </submittedName>
</protein>
<name>A0AAD1MF15_9MYCO</name>
<keyword evidence="3" id="KW-1185">Reference proteome</keyword>
<organism evidence="2 3">
    <name type="scientific">Mycolicibacterium aichiense</name>
    <dbReference type="NCBI Taxonomy" id="1799"/>
    <lineage>
        <taxon>Bacteria</taxon>
        <taxon>Bacillati</taxon>
        <taxon>Actinomycetota</taxon>
        <taxon>Actinomycetes</taxon>
        <taxon>Mycobacteriales</taxon>
        <taxon>Mycobacteriaceae</taxon>
        <taxon>Mycolicibacterium</taxon>
    </lineage>
</organism>
<gene>
    <name evidence="2" type="ORF">MAIC_53040</name>
</gene>
<sequence>MSTTLRASAAPLTPTISTWASLSRVDIALSNPGPSPHAGGAGEAGAGTGPANGTELADDGVLTGPEDDAAGREAVPEQPTSSRGSADRAATPRIENRRLGIRTCCHGPRRGPTKVGRVLGLPAGIHP</sequence>
<dbReference type="EMBL" id="AP022561">
    <property type="protein sequence ID" value="BBX10501.1"/>
    <property type="molecule type" value="Genomic_DNA"/>
</dbReference>
<proteinExistence type="predicted"/>
<feature type="region of interest" description="Disordered" evidence="1">
    <location>
        <begin position="27"/>
        <end position="127"/>
    </location>
</feature>
<dbReference type="AlphaFoldDB" id="A0AAD1MF15"/>
<feature type="compositionally biased region" description="Gly residues" evidence="1">
    <location>
        <begin position="39"/>
        <end position="50"/>
    </location>
</feature>
<dbReference type="Proteomes" id="UP000467327">
    <property type="component" value="Chromosome"/>
</dbReference>
<dbReference type="KEGG" id="maic:MAIC_53040"/>